<proteinExistence type="predicted"/>
<keyword evidence="2" id="KW-0732">Signal</keyword>
<evidence type="ECO:0000313" key="4">
    <source>
        <dbReference type="WBParaSite" id="scf7180000424413.g13025"/>
    </source>
</evidence>
<dbReference type="AlphaFoldDB" id="A0A915P7H5"/>
<dbReference type="WBParaSite" id="scf7180000424413.g13025">
    <property type="protein sequence ID" value="scf7180000424413.g13025"/>
    <property type="gene ID" value="scf7180000424413.g13025"/>
</dbReference>
<sequence>MKNIITLIIISLLLLIIQQIDRKSFLNAFFIPTHVHFFQFLNPQQQTQNQPGQQNFNNGERSFLVKAIPYESNQSLNDEIKEASLNKDFAFKNDNKKDQPKQIKNSFDFEYKNEKLDGNEYYYTPPTLSLQKSTIIGDLCQLPNLRRSAEEENLFIECEQTKEISKELGRTENCSSTEELNKPFSDCDLLDHYPLCENVENKHCYYSQRSIPNNYDRILTSCVCICVEIYTADKGVSIVVLNGLLRHIGWIPHNLILFIWDNCFFFSFFGFTSQFIYRYLILNKNMNITSKEYFIALFCTIFTMDFILATLLYYAGYPDADHKICCSSDVILQLLDWDRNNDDPIRIAQRAGDYYSYVWLIVTICITLAYTIIFICTYVMRQYVKKNFNSNSNKLGEINQQLTLNMFIQSLLPLLAIIPVWFTLIFSTFNTKFIGNSKDTTLIIFMMLIRLPIHWIAVLNPLVTVLTVKHYKNVIRSVLLHNQSLISTSQNTQNVIIVNKMNRQLNNNNSSTRIDNNNNNNNRALSIVNIQHPQEVLQN</sequence>
<feature type="transmembrane region" description="Helical" evidence="1">
    <location>
        <begin position="442"/>
        <end position="468"/>
    </location>
</feature>
<feature type="transmembrane region" description="Helical" evidence="1">
    <location>
        <begin position="402"/>
        <end position="422"/>
    </location>
</feature>
<feature type="transmembrane region" description="Helical" evidence="1">
    <location>
        <begin position="357"/>
        <end position="381"/>
    </location>
</feature>
<dbReference type="PANTHER" id="PTHR22943">
    <property type="entry name" value="7-TRANSMEMBRANE DOMAIN RECEPTOR C.ELEGANS"/>
    <property type="match status" value="1"/>
</dbReference>
<protein>
    <submittedName>
        <fullName evidence="4">G_PROTEIN_RECEP_F1_2 domain-containing protein</fullName>
    </submittedName>
</protein>
<keyword evidence="1" id="KW-0812">Transmembrane</keyword>
<dbReference type="Pfam" id="PF10326">
    <property type="entry name" value="7TM_GPCR_Str"/>
    <property type="match status" value="1"/>
</dbReference>
<name>A0A915P7H5_9BILA</name>
<evidence type="ECO:0000256" key="1">
    <source>
        <dbReference type="SAM" id="Phobius"/>
    </source>
</evidence>
<organism evidence="3 4">
    <name type="scientific">Meloidogyne floridensis</name>
    <dbReference type="NCBI Taxonomy" id="298350"/>
    <lineage>
        <taxon>Eukaryota</taxon>
        <taxon>Metazoa</taxon>
        <taxon>Ecdysozoa</taxon>
        <taxon>Nematoda</taxon>
        <taxon>Chromadorea</taxon>
        <taxon>Rhabditida</taxon>
        <taxon>Tylenchina</taxon>
        <taxon>Tylenchomorpha</taxon>
        <taxon>Tylenchoidea</taxon>
        <taxon>Meloidogynidae</taxon>
        <taxon>Meloidogyninae</taxon>
        <taxon>Meloidogyne</taxon>
    </lineage>
</organism>
<evidence type="ECO:0000313" key="3">
    <source>
        <dbReference type="Proteomes" id="UP000887560"/>
    </source>
</evidence>
<feature type="chain" id="PRO_5037573147" evidence="2">
    <location>
        <begin position="23"/>
        <end position="539"/>
    </location>
</feature>
<evidence type="ECO:0000256" key="2">
    <source>
        <dbReference type="SAM" id="SignalP"/>
    </source>
</evidence>
<keyword evidence="1" id="KW-1133">Transmembrane helix</keyword>
<feature type="transmembrane region" description="Helical" evidence="1">
    <location>
        <begin position="255"/>
        <end position="281"/>
    </location>
</feature>
<reference evidence="4" key="1">
    <citation type="submission" date="2022-11" db="UniProtKB">
        <authorList>
            <consortium name="WormBaseParasite"/>
        </authorList>
    </citation>
    <scope>IDENTIFICATION</scope>
</reference>
<dbReference type="InterPro" id="IPR019428">
    <property type="entry name" value="7TM_GPCR_serpentine_rcpt_Str"/>
</dbReference>
<dbReference type="Proteomes" id="UP000887560">
    <property type="component" value="Unplaced"/>
</dbReference>
<feature type="signal peptide" evidence="2">
    <location>
        <begin position="1"/>
        <end position="22"/>
    </location>
</feature>
<accession>A0A915P7H5</accession>
<dbReference type="PANTHER" id="PTHR22943:SF248">
    <property type="entry name" value="SEVEN TM RECEPTOR"/>
    <property type="match status" value="1"/>
</dbReference>
<keyword evidence="3" id="KW-1185">Reference proteome</keyword>
<keyword evidence="1" id="KW-0472">Membrane</keyword>
<dbReference type="SUPFAM" id="SSF81321">
    <property type="entry name" value="Family A G protein-coupled receptor-like"/>
    <property type="match status" value="1"/>
</dbReference>
<feature type="transmembrane region" description="Helical" evidence="1">
    <location>
        <begin position="293"/>
        <end position="314"/>
    </location>
</feature>